<gene>
    <name evidence="2" type="ORF">METZ01_LOCUS217760</name>
</gene>
<accession>A0A382FP49</accession>
<dbReference type="InterPro" id="IPR036237">
    <property type="entry name" value="Xyl_isomerase-like_sf"/>
</dbReference>
<evidence type="ECO:0000259" key="1">
    <source>
        <dbReference type="Pfam" id="PF01261"/>
    </source>
</evidence>
<reference evidence="2" key="1">
    <citation type="submission" date="2018-05" db="EMBL/GenBank/DDBJ databases">
        <authorList>
            <person name="Lanie J.A."/>
            <person name="Ng W.-L."/>
            <person name="Kazmierczak K.M."/>
            <person name="Andrzejewski T.M."/>
            <person name="Davidsen T.M."/>
            <person name="Wayne K.J."/>
            <person name="Tettelin H."/>
            <person name="Glass J.I."/>
            <person name="Rusch D."/>
            <person name="Podicherti R."/>
            <person name="Tsui H.-C.T."/>
            <person name="Winkler M.E."/>
        </authorList>
    </citation>
    <scope>NUCLEOTIDE SEQUENCE</scope>
</reference>
<dbReference type="SUPFAM" id="SSF51658">
    <property type="entry name" value="Xylose isomerase-like"/>
    <property type="match status" value="1"/>
</dbReference>
<sequence length="162" mass="18573">MKVKENKVKIPKISLGSWAFSFGPFENAPWTFSEVSRYCAETGYDGIEINGFRPHPHPDDFDTPSKCTELRNELENFGLGISGYAPDFRHVPPNEVDKSVFLAEVEKMIRFMNHMNIETLRVDTISPPVEYEPADYEAHFKKLTNNWRAASQECQKNGILMV</sequence>
<dbReference type="InterPro" id="IPR013022">
    <property type="entry name" value="Xyl_isomerase-like_TIM-brl"/>
</dbReference>
<organism evidence="2">
    <name type="scientific">marine metagenome</name>
    <dbReference type="NCBI Taxonomy" id="408172"/>
    <lineage>
        <taxon>unclassified sequences</taxon>
        <taxon>metagenomes</taxon>
        <taxon>ecological metagenomes</taxon>
    </lineage>
</organism>
<feature type="domain" description="Xylose isomerase-like TIM barrel" evidence="1">
    <location>
        <begin position="37"/>
        <end position="159"/>
    </location>
</feature>
<name>A0A382FP49_9ZZZZ</name>
<dbReference type="EMBL" id="UINC01051127">
    <property type="protein sequence ID" value="SVB64906.1"/>
    <property type="molecule type" value="Genomic_DNA"/>
</dbReference>
<dbReference type="InterPro" id="IPR050312">
    <property type="entry name" value="IolE/XylAMocC-like"/>
</dbReference>
<dbReference type="Pfam" id="PF01261">
    <property type="entry name" value="AP_endonuc_2"/>
    <property type="match status" value="1"/>
</dbReference>
<dbReference type="PANTHER" id="PTHR12110">
    <property type="entry name" value="HYDROXYPYRUVATE ISOMERASE"/>
    <property type="match status" value="1"/>
</dbReference>
<dbReference type="Gene3D" id="3.20.20.150">
    <property type="entry name" value="Divalent-metal-dependent TIM barrel enzymes"/>
    <property type="match status" value="1"/>
</dbReference>
<proteinExistence type="predicted"/>
<evidence type="ECO:0000313" key="2">
    <source>
        <dbReference type="EMBL" id="SVB64906.1"/>
    </source>
</evidence>
<protein>
    <recommendedName>
        <fullName evidence="1">Xylose isomerase-like TIM barrel domain-containing protein</fullName>
    </recommendedName>
</protein>
<dbReference type="AlphaFoldDB" id="A0A382FP49"/>
<feature type="non-terminal residue" evidence="2">
    <location>
        <position position="162"/>
    </location>
</feature>